<keyword evidence="3" id="KW-0804">Transcription</keyword>
<dbReference type="InterPro" id="IPR036390">
    <property type="entry name" value="WH_DNA-bd_sf"/>
</dbReference>
<dbReference type="PANTHER" id="PTHR33204:SF37">
    <property type="entry name" value="HTH-TYPE TRANSCRIPTIONAL REGULATOR YODB"/>
    <property type="match status" value="1"/>
</dbReference>
<dbReference type="RefSeq" id="WP_120344533.1">
    <property type="nucleotide sequence ID" value="NZ_MCAS01000011.1"/>
</dbReference>
<sequence length="122" mass="13526">MKIPKIGQAVRGSKSGRPIMVVLDLLGRRTTLRILWELRGPAMTFRALQDACDTNARLLNIRLTELKASGLVEHGEGGYCMTAEGRRLEAALQPLLGWARQWAKRDPDALDAADREQSSRDG</sequence>
<evidence type="ECO:0000256" key="1">
    <source>
        <dbReference type="ARBA" id="ARBA00023015"/>
    </source>
</evidence>
<dbReference type="PANTHER" id="PTHR33204">
    <property type="entry name" value="TRANSCRIPTIONAL REGULATOR, MARR FAMILY"/>
    <property type="match status" value="1"/>
</dbReference>
<feature type="region of interest" description="Disordered" evidence="4">
    <location>
        <begin position="103"/>
        <end position="122"/>
    </location>
</feature>
<evidence type="ECO:0000256" key="4">
    <source>
        <dbReference type="SAM" id="MobiDB-lite"/>
    </source>
</evidence>
<evidence type="ECO:0000256" key="2">
    <source>
        <dbReference type="ARBA" id="ARBA00023125"/>
    </source>
</evidence>
<keyword evidence="2" id="KW-0238">DNA-binding</keyword>
<accession>A0A3R7F968</accession>
<dbReference type="InterPro" id="IPR036388">
    <property type="entry name" value="WH-like_DNA-bd_sf"/>
</dbReference>
<organism evidence="6 7">
    <name type="scientific">Paraburkholderia fungorum</name>
    <dbReference type="NCBI Taxonomy" id="134537"/>
    <lineage>
        <taxon>Bacteria</taxon>
        <taxon>Pseudomonadati</taxon>
        <taxon>Pseudomonadota</taxon>
        <taxon>Betaproteobacteria</taxon>
        <taxon>Burkholderiales</taxon>
        <taxon>Burkholderiaceae</taxon>
        <taxon>Paraburkholderia</taxon>
    </lineage>
</organism>
<protein>
    <submittedName>
        <fullName evidence="6">HxlR family transcriptional regulator</fullName>
    </submittedName>
</protein>
<evidence type="ECO:0000313" key="7">
    <source>
        <dbReference type="Proteomes" id="UP000283709"/>
    </source>
</evidence>
<evidence type="ECO:0000256" key="3">
    <source>
        <dbReference type="ARBA" id="ARBA00023163"/>
    </source>
</evidence>
<proteinExistence type="predicted"/>
<name>A0A3R7F968_9BURK</name>
<dbReference type="Proteomes" id="UP000283709">
    <property type="component" value="Unassembled WGS sequence"/>
</dbReference>
<dbReference type="EMBL" id="MCAS01000011">
    <property type="protein sequence ID" value="RKF47090.1"/>
    <property type="molecule type" value="Genomic_DNA"/>
</dbReference>
<keyword evidence="1" id="KW-0805">Transcription regulation</keyword>
<dbReference type="AlphaFoldDB" id="A0A3R7F968"/>
<evidence type="ECO:0000259" key="5">
    <source>
        <dbReference type="Pfam" id="PF01638"/>
    </source>
</evidence>
<dbReference type="Pfam" id="PF01638">
    <property type="entry name" value="HxlR"/>
    <property type="match status" value="1"/>
</dbReference>
<evidence type="ECO:0000313" key="6">
    <source>
        <dbReference type="EMBL" id="RKF47090.1"/>
    </source>
</evidence>
<dbReference type="GO" id="GO:0003677">
    <property type="term" value="F:DNA binding"/>
    <property type="evidence" value="ECO:0007669"/>
    <property type="project" value="UniProtKB-KW"/>
</dbReference>
<feature type="domain" description="HTH hxlR-type" evidence="5">
    <location>
        <begin position="25"/>
        <end position="105"/>
    </location>
</feature>
<dbReference type="SUPFAM" id="SSF46785">
    <property type="entry name" value="Winged helix' DNA-binding domain"/>
    <property type="match status" value="1"/>
</dbReference>
<comment type="caution">
    <text evidence="6">The sequence shown here is derived from an EMBL/GenBank/DDBJ whole genome shotgun (WGS) entry which is preliminary data.</text>
</comment>
<reference evidence="6 7" key="1">
    <citation type="submission" date="2016-07" db="EMBL/GenBank/DDBJ databases">
        <title>Genome analysis of Burkholderia fungorum ES3-20.</title>
        <authorList>
            <person name="Xu D."/>
            <person name="Yao R."/>
            <person name="Zheng S."/>
        </authorList>
    </citation>
    <scope>NUCLEOTIDE SEQUENCE [LARGE SCALE GENOMIC DNA]</scope>
    <source>
        <strain evidence="6 7">ES3-20</strain>
    </source>
</reference>
<gene>
    <name evidence="6" type="ORF">BCY88_24350</name>
</gene>
<dbReference type="OrthoDB" id="8904061at2"/>
<dbReference type="InterPro" id="IPR002577">
    <property type="entry name" value="HTH_HxlR"/>
</dbReference>
<dbReference type="Gene3D" id="1.10.10.10">
    <property type="entry name" value="Winged helix-like DNA-binding domain superfamily/Winged helix DNA-binding domain"/>
    <property type="match status" value="1"/>
</dbReference>